<dbReference type="RefSeq" id="WP_027495898.1">
    <property type="nucleotide sequence ID" value="NZ_CAKKLU010000011.1"/>
</dbReference>
<dbReference type="GeneID" id="93552749"/>
<evidence type="ECO:0000313" key="2">
    <source>
        <dbReference type="EMBL" id="AMY23922.1"/>
    </source>
</evidence>
<dbReference type="PATRIC" id="fig|1653479.3.peg.2656"/>
<accession>A0A260UG39</accession>
<dbReference type="EMBL" id="CP015220">
    <property type="protein sequence ID" value="AMY23922.1"/>
    <property type="molecule type" value="Genomic_DNA"/>
</dbReference>
<keyword evidence="1" id="KW-0812">Transmembrane</keyword>
<dbReference type="OrthoDB" id="4772953at2"/>
<keyword evidence="1" id="KW-0472">Membrane</keyword>
<proteinExistence type="predicted"/>
<organism evidence="2 3">
    <name type="scientific">Rhodococcoides fascians</name>
    <name type="common">Rhodococcus fascians</name>
    <dbReference type="NCBI Taxonomy" id="1828"/>
    <lineage>
        <taxon>Bacteria</taxon>
        <taxon>Bacillati</taxon>
        <taxon>Actinomycetota</taxon>
        <taxon>Actinomycetes</taxon>
        <taxon>Mycobacteriales</taxon>
        <taxon>Nocardiaceae</taxon>
        <taxon>Rhodococcoides</taxon>
    </lineage>
</organism>
<keyword evidence="3" id="KW-1185">Reference proteome</keyword>
<dbReference type="Proteomes" id="UP000076038">
    <property type="component" value="Chromosome"/>
</dbReference>
<dbReference type="InterPro" id="IPR024495">
    <property type="entry name" value="DUF2771"/>
</dbReference>
<evidence type="ECO:0008006" key="4">
    <source>
        <dbReference type="Google" id="ProtNLM"/>
    </source>
</evidence>
<evidence type="ECO:0000256" key="1">
    <source>
        <dbReference type="SAM" id="Phobius"/>
    </source>
</evidence>
<name>A0A143QN66_RHOFA</name>
<reference evidence="3" key="2">
    <citation type="submission" date="2016-04" db="EMBL/GenBank/DDBJ databases">
        <title>Complete Genome and Plasmid Sequences for Rhodococcus fascians D188 and Draft Sequences for Rhodococcus spp. Isolates PBTS 1 and PBTS 2.</title>
        <authorList>
            <person name="Stamer R."/>
            <person name="Vereecke D."/>
            <person name="Zhang Y."/>
            <person name="Schilkey F."/>
            <person name="Devitt N."/>
            <person name="Randall J."/>
        </authorList>
    </citation>
    <scope>NUCLEOTIDE SEQUENCE [LARGE SCALE GENOMIC DNA]</scope>
    <source>
        <strain evidence="3">PBTS2</strain>
    </source>
</reference>
<keyword evidence="1" id="KW-1133">Transmembrane helix</keyword>
<gene>
    <name evidence="2" type="ORF">A3Q41_02627</name>
</gene>
<evidence type="ECO:0000313" key="3">
    <source>
        <dbReference type="Proteomes" id="UP000076038"/>
    </source>
</evidence>
<protein>
    <recommendedName>
        <fullName evidence="4">DUF2771 domain-containing protein</fullName>
    </recommendedName>
</protein>
<dbReference type="KEGG" id="rhs:A3Q41_02627"/>
<sequence length="170" mass="17804">MNLAPRTKKIASLIAAGLFVIAVAFVGVLAVLIGNAPDKEPVVTAYSNGRAVQVEPYLYCAVSDPLCTNVGETAEIQVGSAPTVQLSMPEAVYSAPWELALVYGDDTGAVVESSQFNQPGTRLSVTVPTTDDGGRTLLGIEVRLPTGIIDTDTNTESFVSHAIWSIGARP</sequence>
<reference evidence="2 3" key="1">
    <citation type="journal article" date="2016" name="Genome Announc.">
        <title>Complete Genome and Plasmid Sequences for Rhodococcus fascians D188 and Draft Sequences for Rhodococcus Isolates PBTS 1 and PBTS 2.</title>
        <authorList>
            <person name="Stamler R.A."/>
            <person name="Vereecke D."/>
            <person name="Zhang Y."/>
            <person name="Schilkey F."/>
            <person name="Devitt N."/>
            <person name="Randall J.J."/>
        </authorList>
    </citation>
    <scope>NUCLEOTIDE SEQUENCE [LARGE SCALE GENOMIC DNA]</scope>
    <source>
        <strain evidence="2 3">PBTS2</strain>
    </source>
</reference>
<feature type="transmembrane region" description="Helical" evidence="1">
    <location>
        <begin position="12"/>
        <end position="33"/>
    </location>
</feature>
<dbReference type="Pfam" id="PF10969">
    <property type="entry name" value="DUF2771"/>
    <property type="match status" value="1"/>
</dbReference>
<dbReference type="AlphaFoldDB" id="A0A143QN66"/>
<accession>A0A143QN66</accession>